<dbReference type="Gene3D" id="2.40.128.20">
    <property type="match status" value="2"/>
</dbReference>
<dbReference type="PROSITE" id="PS00213">
    <property type="entry name" value="LIPOCALIN"/>
    <property type="match status" value="1"/>
</dbReference>
<dbReference type="PROSITE" id="PS51162">
    <property type="entry name" value="THYROGLOBULIN_1_2"/>
    <property type="match status" value="2"/>
</dbReference>
<dbReference type="SUPFAM" id="SSF57262">
    <property type="entry name" value="Leech antihemostatic proteins"/>
    <property type="match status" value="1"/>
</dbReference>
<dbReference type="InterPro" id="IPR002449">
    <property type="entry name" value="Retinol-bd/Purpurin"/>
</dbReference>
<dbReference type="InterPro" id="IPR004094">
    <property type="entry name" value="Antistasin-like"/>
</dbReference>
<feature type="domain" description="Antistasin-like" evidence="5">
    <location>
        <begin position="499"/>
        <end position="524"/>
    </location>
</feature>
<dbReference type="Gene3D" id="4.10.800.10">
    <property type="entry name" value="Thyroglobulin type-1"/>
    <property type="match status" value="2"/>
</dbReference>
<dbReference type="GO" id="GO:0005615">
    <property type="term" value="C:extracellular space"/>
    <property type="evidence" value="ECO:0007669"/>
    <property type="project" value="UniProtKB-ARBA"/>
</dbReference>
<evidence type="ECO:0000313" key="6">
    <source>
        <dbReference type="EnsemblMetazoa" id="XP_038045827.1"/>
    </source>
</evidence>
<dbReference type="GO" id="GO:0004867">
    <property type="term" value="F:serine-type endopeptidase inhibitor activity"/>
    <property type="evidence" value="ECO:0007669"/>
    <property type="project" value="InterPro"/>
</dbReference>
<dbReference type="GO" id="GO:0005501">
    <property type="term" value="F:retinoid binding"/>
    <property type="evidence" value="ECO:0007669"/>
    <property type="project" value="InterPro"/>
</dbReference>
<comment type="caution">
    <text evidence="2">Lacks conserved residue(s) required for the propagation of feature annotation.</text>
</comment>
<dbReference type="SMART" id="SM00211">
    <property type="entry name" value="TY"/>
    <property type="match status" value="2"/>
</dbReference>
<dbReference type="Pfam" id="PF08212">
    <property type="entry name" value="Lipocalin_2"/>
    <property type="match status" value="2"/>
</dbReference>
<dbReference type="InterPro" id="IPR012674">
    <property type="entry name" value="Calycin"/>
</dbReference>
<dbReference type="PROSITE" id="PS51257">
    <property type="entry name" value="PROKAR_LIPOPROTEIN"/>
    <property type="match status" value="1"/>
</dbReference>
<keyword evidence="7" id="KW-1185">Reference proteome</keyword>
<sequence length="698" mass="78017">MVAVRLLVLAACVAWVSCVPTPFSSERTCHIDDFQLQEDFSLERFMGTWFVVAQVQRTHYPYQRRSHYGLREDGTVSMKTNRVVRPGDCNSWQFEARVTADEDSNNPAKMLLYPPMPNYPPEDYWVVSTDYTSYALVYSCGEQRSDGSCTKRGEHAWLMGRSLAGVPEEIRTRVPELLSSVCIRPHRLHDVPRDCEVELTQAPNHLPAASTGCQADGNTDCRRGASTLNPCAIANFQLQKDFIIEKFLGEWYEVAHTRMRNSTLKLPDMRSLLFSRGPAGQDAHMSLLMKDIKLDGRCANMNMPGSGWLGPEHPAKIIVSFPIPQKYGVSGAVEYWILSTDYTSYAVTYSCHRTYEDSTCDKQREALWVLSRTPSLPHRVERKVDQAIRGVCLDPVLVTDNQEVCYTTELGERNETHAAIKGRAAVTTGCDPATAKYGCCLLNNRPARGPNYRGCPRMRPPVAGQDIEMRPVSEVVRLPPMPLALTAHEPLKVKKVGCDEKIICKIYCEYGFKKDENNCDICQCAEEPQEQQESSPTTTSEDHMLREAAQQTKLVSCLHQAKSATKLGLPILDCAQDGSFTPIQCHGEDCWCVDQTSGHELKGSRVSDGTKPDCSQIPTPSQMDPKLTFDCLARRVEAESTLDIDEGSGHIYIPVCDEHGRYQPVQCYIESELCWCVDTLTGEQLADSVTQGMPICAP</sequence>
<dbReference type="CDD" id="cd00191">
    <property type="entry name" value="TY"/>
    <property type="match status" value="2"/>
</dbReference>
<dbReference type="PROSITE" id="PS00484">
    <property type="entry name" value="THYROGLOBULIN_1_1"/>
    <property type="match status" value="1"/>
</dbReference>
<dbReference type="Pfam" id="PF02822">
    <property type="entry name" value="Antistasin"/>
    <property type="match status" value="1"/>
</dbReference>
<evidence type="ECO:0000256" key="2">
    <source>
        <dbReference type="PROSITE-ProRule" id="PRU00500"/>
    </source>
</evidence>
<dbReference type="RefSeq" id="XP_038045827.1">
    <property type="nucleotide sequence ID" value="XM_038189899.1"/>
</dbReference>
<dbReference type="PANTHER" id="PTHR11873">
    <property type="entry name" value="RETINOL-BINDING PROTEIN 4"/>
    <property type="match status" value="1"/>
</dbReference>
<keyword evidence="3" id="KW-0732">Signal</keyword>
<dbReference type="InterPro" id="IPR036857">
    <property type="entry name" value="Thyroglobulin_1_sf"/>
</dbReference>
<dbReference type="SUPFAM" id="SSF50814">
    <property type="entry name" value="Lipocalins"/>
    <property type="match status" value="2"/>
</dbReference>
<dbReference type="PROSITE" id="PS51252">
    <property type="entry name" value="ANTISTASIN"/>
    <property type="match status" value="1"/>
</dbReference>
<dbReference type="GO" id="GO:0034632">
    <property type="term" value="F:retinol transmembrane transporter activity"/>
    <property type="evidence" value="ECO:0007669"/>
    <property type="project" value="InterPro"/>
</dbReference>
<dbReference type="EnsemblMetazoa" id="XM_038189899.1">
    <property type="protein sequence ID" value="XP_038045827.1"/>
    <property type="gene ID" value="LOC119720270"/>
</dbReference>
<dbReference type="PANTHER" id="PTHR11873:SF0">
    <property type="entry name" value="LIPOCALIN-RELATED PROTEIN"/>
    <property type="match status" value="1"/>
</dbReference>
<dbReference type="OrthoDB" id="565904at2759"/>
<dbReference type="Pfam" id="PF00086">
    <property type="entry name" value="Thyroglobulin_1"/>
    <property type="match status" value="2"/>
</dbReference>
<feature type="domain" description="Thyroglobulin type-1" evidence="4">
    <location>
        <begin position="628"/>
        <end position="696"/>
    </location>
</feature>
<feature type="disulfide bond" evidence="2">
    <location>
        <begin position="676"/>
        <end position="696"/>
    </location>
</feature>
<evidence type="ECO:0000313" key="7">
    <source>
        <dbReference type="Proteomes" id="UP000887568"/>
    </source>
</evidence>
<accession>A0A913Z2A1</accession>
<proteinExistence type="predicted"/>
<dbReference type="Proteomes" id="UP000887568">
    <property type="component" value="Unplaced"/>
</dbReference>
<dbReference type="InterPro" id="IPR000566">
    <property type="entry name" value="Lipocln_cytosolic_FA-bd_dom"/>
</dbReference>
<protein>
    <submittedName>
        <fullName evidence="6">Uncharacterized protein</fullName>
    </submittedName>
</protein>
<evidence type="ECO:0000259" key="5">
    <source>
        <dbReference type="PROSITE" id="PS51252"/>
    </source>
</evidence>
<dbReference type="InterPro" id="IPR011061">
    <property type="entry name" value="Hirudin/antistatin"/>
</dbReference>
<dbReference type="InterPro" id="IPR022272">
    <property type="entry name" value="Lipocalin_CS"/>
</dbReference>
<dbReference type="InterPro" id="IPR000716">
    <property type="entry name" value="Thyroglobulin_1"/>
</dbReference>
<evidence type="ECO:0000256" key="1">
    <source>
        <dbReference type="ARBA" id="ARBA00023157"/>
    </source>
</evidence>
<dbReference type="Gene3D" id="2.10.22.10">
    <property type="entry name" value="Antistasin, domain 1"/>
    <property type="match status" value="1"/>
</dbReference>
<feature type="chain" id="PRO_5037342633" evidence="3">
    <location>
        <begin position="19"/>
        <end position="698"/>
    </location>
</feature>
<dbReference type="GeneID" id="119720270"/>
<evidence type="ECO:0000259" key="4">
    <source>
        <dbReference type="PROSITE" id="PS51162"/>
    </source>
</evidence>
<feature type="disulfide bond" evidence="2">
    <location>
        <begin position="667"/>
        <end position="674"/>
    </location>
</feature>
<name>A0A913Z2A1_PATMI</name>
<dbReference type="OMA" id="GEHAWLM"/>
<feature type="signal peptide" evidence="3">
    <location>
        <begin position="1"/>
        <end position="18"/>
    </location>
</feature>
<keyword evidence="1 2" id="KW-1015">Disulfide bond</keyword>
<organism evidence="6 7">
    <name type="scientific">Patiria miniata</name>
    <name type="common">Bat star</name>
    <name type="synonym">Asterina miniata</name>
    <dbReference type="NCBI Taxonomy" id="46514"/>
    <lineage>
        <taxon>Eukaryota</taxon>
        <taxon>Metazoa</taxon>
        <taxon>Echinodermata</taxon>
        <taxon>Eleutherozoa</taxon>
        <taxon>Asterozoa</taxon>
        <taxon>Asteroidea</taxon>
        <taxon>Valvatacea</taxon>
        <taxon>Valvatida</taxon>
        <taxon>Asterinidae</taxon>
        <taxon>Patiria</taxon>
    </lineage>
</organism>
<dbReference type="SUPFAM" id="SSF57610">
    <property type="entry name" value="Thyroglobulin type-1 domain"/>
    <property type="match status" value="2"/>
</dbReference>
<feature type="domain" description="Thyroglobulin type-1" evidence="4">
    <location>
        <begin position="554"/>
        <end position="614"/>
    </location>
</feature>
<dbReference type="AlphaFoldDB" id="A0A913Z2A1"/>
<reference evidence="6" key="1">
    <citation type="submission" date="2022-11" db="UniProtKB">
        <authorList>
            <consortium name="EnsemblMetazoa"/>
        </authorList>
    </citation>
    <scope>IDENTIFICATION</scope>
</reference>
<evidence type="ECO:0000256" key="3">
    <source>
        <dbReference type="SAM" id="SignalP"/>
    </source>
</evidence>